<name>A0A2T6GBJ5_9PSED</name>
<organism evidence="1 2">
    <name type="scientific">Pseudomonas protegens</name>
    <dbReference type="NCBI Taxonomy" id="380021"/>
    <lineage>
        <taxon>Bacteria</taxon>
        <taxon>Pseudomonadati</taxon>
        <taxon>Pseudomonadota</taxon>
        <taxon>Gammaproteobacteria</taxon>
        <taxon>Pseudomonadales</taxon>
        <taxon>Pseudomonadaceae</taxon>
        <taxon>Pseudomonas</taxon>
    </lineage>
</organism>
<evidence type="ECO:0000313" key="2">
    <source>
        <dbReference type="Proteomes" id="UP000244178"/>
    </source>
</evidence>
<comment type="caution">
    <text evidence="1">The sequence shown here is derived from an EMBL/GenBank/DDBJ whole genome shotgun (WGS) entry which is preliminary data.</text>
</comment>
<protein>
    <submittedName>
        <fullName evidence="1">Uncharacterized protein</fullName>
    </submittedName>
</protein>
<reference evidence="1 2" key="1">
    <citation type="submission" date="2018-03" db="EMBL/GenBank/DDBJ databases">
        <title>Draft genome sequence of the plant growth promoting rhizobacterium Pseudomonas protegens strain BNJ-SS-45 isolated from wheat (Triticum aestivum) rhizosphere.</title>
        <authorList>
            <person name="Bajpai A."/>
            <person name="Shende K."/>
            <person name="Meena N."/>
            <person name="Upadhyayula S.R."/>
            <person name="Suravajhala P."/>
            <person name="Medicherla K.M."/>
            <person name="Johri B.N."/>
        </authorList>
    </citation>
    <scope>NUCLEOTIDE SEQUENCE [LARGE SCALE GENOMIC DNA]</scope>
    <source>
        <strain evidence="1 2">BNJ-SS-45</strain>
    </source>
</reference>
<proteinExistence type="predicted"/>
<sequence length="82" mass="8979">MTAPPAKPFTPTDADLRALDDLPAAEWFSGMFAPTARGAWRCERLERAGLLESRVVQLPTPPGSVHVFTSTEYRRLPAAPTN</sequence>
<dbReference type="Proteomes" id="UP000244178">
    <property type="component" value="Unassembled WGS sequence"/>
</dbReference>
<gene>
    <name evidence="1" type="ORF">C5U62_31665</name>
</gene>
<dbReference type="EMBL" id="PYJM01000012">
    <property type="protein sequence ID" value="PUA41523.1"/>
    <property type="molecule type" value="Genomic_DNA"/>
</dbReference>
<dbReference type="RefSeq" id="WP_108546427.1">
    <property type="nucleotide sequence ID" value="NZ_PYJM01000012.1"/>
</dbReference>
<evidence type="ECO:0000313" key="1">
    <source>
        <dbReference type="EMBL" id="PUA41523.1"/>
    </source>
</evidence>
<dbReference type="AlphaFoldDB" id="A0A2T6GBJ5"/>
<accession>A0A2T6GBJ5</accession>